<dbReference type="Pfam" id="PF11638">
    <property type="entry name" value="DnaA_N"/>
    <property type="match status" value="1"/>
</dbReference>
<name>A0A0U1NYF8_9BACI</name>
<dbReference type="InterPro" id="IPR006674">
    <property type="entry name" value="HD_domain"/>
</dbReference>
<dbReference type="GO" id="GO:0005737">
    <property type="term" value="C:cytoplasm"/>
    <property type="evidence" value="ECO:0007669"/>
    <property type="project" value="TreeGrafter"/>
</dbReference>
<dbReference type="SUPFAM" id="SSF109604">
    <property type="entry name" value="HD-domain/PDEase-like"/>
    <property type="match status" value="1"/>
</dbReference>
<comment type="cofactor">
    <cofactor evidence="3">
        <name>Co(2+)</name>
        <dbReference type="ChEBI" id="CHEBI:48828"/>
    </cofactor>
</comment>
<evidence type="ECO:0000313" key="10">
    <source>
        <dbReference type="Proteomes" id="UP000199087"/>
    </source>
</evidence>
<feature type="domain" description="HD/PDEase" evidence="8">
    <location>
        <begin position="41"/>
        <end position="158"/>
    </location>
</feature>
<evidence type="ECO:0000256" key="7">
    <source>
        <dbReference type="ARBA" id="ARBA00022801"/>
    </source>
</evidence>
<proteinExistence type="predicted"/>
<dbReference type="PANTHER" id="PTHR11845">
    <property type="entry name" value="5'-DEOXYNUCLEOTIDASE HDDC2"/>
    <property type="match status" value="1"/>
</dbReference>
<dbReference type="EC" id="3.1.3.89" evidence="5"/>
<dbReference type="GO" id="GO:0046872">
    <property type="term" value="F:metal ion binding"/>
    <property type="evidence" value="ECO:0007669"/>
    <property type="project" value="UniProtKB-KW"/>
</dbReference>
<dbReference type="EMBL" id="CVRB01000003">
    <property type="protein sequence ID" value="CRK83061.1"/>
    <property type="molecule type" value="Genomic_DNA"/>
</dbReference>
<dbReference type="InterPro" id="IPR039356">
    <property type="entry name" value="YfbR/HDDC2"/>
</dbReference>
<evidence type="ECO:0000256" key="1">
    <source>
        <dbReference type="ARBA" id="ARBA00001638"/>
    </source>
</evidence>
<evidence type="ECO:0000256" key="5">
    <source>
        <dbReference type="ARBA" id="ARBA00012964"/>
    </source>
</evidence>
<comment type="catalytic activity">
    <reaction evidence="1">
        <text>a 2'-deoxyribonucleoside 5'-phosphate + H2O = a 2'-deoxyribonucleoside + phosphate</text>
        <dbReference type="Rhea" id="RHEA:36167"/>
        <dbReference type="ChEBI" id="CHEBI:15377"/>
        <dbReference type="ChEBI" id="CHEBI:18274"/>
        <dbReference type="ChEBI" id="CHEBI:43474"/>
        <dbReference type="ChEBI" id="CHEBI:65317"/>
        <dbReference type="EC" id="3.1.3.89"/>
    </reaction>
</comment>
<evidence type="ECO:0000259" key="8">
    <source>
        <dbReference type="SMART" id="SM00471"/>
    </source>
</evidence>
<dbReference type="PANTHER" id="PTHR11845:SF13">
    <property type="entry name" value="5'-DEOXYNUCLEOTIDASE HDDC2"/>
    <property type="match status" value="1"/>
</dbReference>
<evidence type="ECO:0000256" key="3">
    <source>
        <dbReference type="ARBA" id="ARBA00001941"/>
    </source>
</evidence>
<keyword evidence="6" id="KW-0479">Metal-binding</keyword>
<dbReference type="InterPro" id="IPR003607">
    <property type="entry name" value="HD/PDEase_dom"/>
</dbReference>
<evidence type="ECO:0000256" key="6">
    <source>
        <dbReference type="ARBA" id="ARBA00022723"/>
    </source>
</evidence>
<reference evidence="10" key="1">
    <citation type="submission" date="2015-05" db="EMBL/GenBank/DDBJ databases">
        <authorList>
            <person name="Urmite Genomes"/>
        </authorList>
    </citation>
    <scope>NUCLEOTIDE SEQUENCE [LARGE SCALE GENOMIC DNA]</scope>
    <source>
        <strain evidence="10">LF1</strain>
    </source>
</reference>
<evidence type="ECO:0000256" key="2">
    <source>
        <dbReference type="ARBA" id="ARBA00001936"/>
    </source>
</evidence>
<dbReference type="Gene3D" id="1.10.3210.10">
    <property type="entry name" value="Hypothetical protein af1432"/>
    <property type="match status" value="1"/>
</dbReference>
<accession>A0A0U1NYF8</accession>
<dbReference type="AlphaFoldDB" id="A0A0U1NYF8"/>
<comment type="subunit">
    <text evidence="4">Homodimer.</text>
</comment>
<dbReference type="Gene3D" id="3.30.300.180">
    <property type="match status" value="1"/>
</dbReference>
<dbReference type="Proteomes" id="UP000199087">
    <property type="component" value="Unassembled WGS sequence"/>
</dbReference>
<keyword evidence="10" id="KW-1185">Reference proteome</keyword>
<dbReference type="InterPro" id="IPR038454">
    <property type="entry name" value="DnaA_N_sf"/>
</dbReference>
<dbReference type="Pfam" id="PF13023">
    <property type="entry name" value="HD_3"/>
    <property type="match status" value="1"/>
</dbReference>
<sequence length="376" mass="44164">MLQKCGKVLWRMEEYKNLISFIKEVERLKNVTRTAWTSEGRQESVAEHSWRLSLFAMVLEDYFKDIDFNKVLRMSLVHDLGEAYDGDISAKVVVDVQEKLKKEEQGIMKLTEALPKVLQQELIMLWQEYNSGKTNEAKLVKAIDKIETIIQHNQGDNPADFDYHFNLEYGKKLSDFHPIIQTIRELVDKETIHKIDEKNVLKSDFNNNKIDSNNLQHNQHLLLSIISDIGIDETMKMISRFYPEQFKKEMISNEIQELQNRVTSIEGWIKDQNQLGKSPMNLYEIRGESGFKEFELWNQVLAKIQQNISKPSFDTWFAGTSAKYIDEDTIMVYSKNEFQSEWLKDRYKEEIFFAVKEVAGLTYDLEFSVSKNNLKK</sequence>
<evidence type="ECO:0000256" key="4">
    <source>
        <dbReference type="ARBA" id="ARBA00011738"/>
    </source>
</evidence>
<dbReference type="GO" id="GO:0002953">
    <property type="term" value="F:5'-deoxynucleotidase activity"/>
    <property type="evidence" value="ECO:0007669"/>
    <property type="project" value="UniProtKB-EC"/>
</dbReference>
<dbReference type="SMART" id="SM00471">
    <property type="entry name" value="HDc"/>
    <property type="match status" value="1"/>
</dbReference>
<protein>
    <recommendedName>
        <fullName evidence="5">5'-deoxynucleotidase</fullName>
        <ecNumber evidence="5">3.1.3.89</ecNumber>
    </recommendedName>
</protein>
<dbReference type="STRING" id="1499688.BN000_03018"/>
<gene>
    <name evidence="9" type="ORF">BN000_03018</name>
</gene>
<organism evidence="9 10">
    <name type="scientific">Neobacillus massiliamazoniensis</name>
    <dbReference type="NCBI Taxonomy" id="1499688"/>
    <lineage>
        <taxon>Bacteria</taxon>
        <taxon>Bacillati</taxon>
        <taxon>Bacillota</taxon>
        <taxon>Bacilli</taxon>
        <taxon>Bacillales</taxon>
        <taxon>Bacillaceae</taxon>
        <taxon>Neobacillus</taxon>
    </lineage>
</organism>
<evidence type="ECO:0000313" key="9">
    <source>
        <dbReference type="EMBL" id="CRK83061.1"/>
    </source>
</evidence>
<comment type="cofactor">
    <cofactor evidence="2">
        <name>Mn(2+)</name>
        <dbReference type="ChEBI" id="CHEBI:29035"/>
    </cofactor>
</comment>
<keyword evidence="7 9" id="KW-0378">Hydrolase</keyword>
<dbReference type="InterPro" id="IPR024633">
    <property type="entry name" value="DnaA_N_dom"/>
</dbReference>